<evidence type="ECO:0000313" key="8">
    <source>
        <dbReference type="Proteomes" id="UP000663864"/>
    </source>
</evidence>
<keyword evidence="4 5" id="KW-0472">Membrane</keyword>
<feature type="transmembrane region" description="Helical" evidence="5">
    <location>
        <begin position="253"/>
        <end position="274"/>
    </location>
</feature>
<dbReference type="Proteomes" id="UP000663864">
    <property type="component" value="Unassembled WGS sequence"/>
</dbReference>
<keyword evidence="2 5" id="KW-0812">Transmembrane</keyword>
<protein>
    <recommendedName>
        <fullName evidence="6">Sugar phosphate transporter domain-containing protein</fullName>
    </recommendedName>
</protein>
<dbReference type="SUPFAM" id="SSF103481">
    <property type="entry name" value="Multidrug resistance efflux transporter EmrE"/>
    <property type="match status" value="2"/>
</dbReference>
<dbReference type="GO" id="GO:0016020">
    <property type="term" value="C:membrane"/>
    <property type="evidence" value="ECO:0007669"/>
    <property type="project" value="UniProtKB-SubCell"/>
</dbReference>
<gene>
    <name evidence="7" type="ORF">ZHD862_LOCUS23477</name>
</gene>
<name>A0A814X9J2_9BILA</name>
<feature type="transmembrane region" description="Helical" evidence="5">
    <location>
        <begin position="133"/>
        <end position="151"/>
    </location>
</feature>
<evidence type="ECO:0000256" key="2">
    <source>
        <dbReference type="ARBA" id="ARBA00022692"/>
    </source>
</evidence>
<evidence type="ECO:0000256" key="5">
    <source>
        <dbReference type="SAM" id="Phobius"/>
    </source>
</evidence>
<dbReference type="InterPro" id="IPR037185">
    <property type="entry name" value="EmrE-like"/>
</dbReference>
<dbReference type="Pfam" id="PF03151">
    <property type="entry name" value="TPT"/>
    <property type="match status" value="1"/>
</dbReference>
<evidence type="ECO:0000259" key="6">
    <source>
        <dbReference type="Pfam" id="PF03151"/>
    </source>
</evidence>
<feature type="transmembrane region" description="Helical" evidence="5">
    <location>
        <begin position="225"/>
        <end position="246"/>
    </location>
</feature>
<organism evidence="7 8">
    <name type="scientific">Rotaria sordida</name>
    <dbReference type="NCBI Taxonomy" id="392033"/>
    <lineage>
        <taxon>Eukaryota</taxon>
        <taxon>Metazoa</taxon>
        <taxon>Spiralia</taxon>
        <taxon>Gnathifera</taxon>
        <taxon>Rotifera</taxon>
        <taxon>Eurotatoria</taxon>
        <taxon>Bdelloidea</taxon>
        <taxon>Philodinida</taxon>
        <taxon>Philodinidae</taxon>
        <taxon>Rotaria</taxon>
    </lineage>
</organism>
<feature type="transmembrane region" description="Helical" evidence="5">
    <location>
        <begin position="106"/>
        <end position="126"/>
    </location>
</feature>
<feature type="transmembrane region" description="Helical" evidence="5">
    <location>
        <begin position="157"/>
        <end position="177"/>
    </location>
</feature>
<comment type="caution">
    <text evidence="7">The sequence shown here is derived from an EMBL/GenBank/DDBJ whole genome shotgun (WGS) entry which is preliminary data.</text>
</comment>
<comment type="subcellular location">
    <subcellularLocation>
        <location evidence="1">Membrane</location>
        <topology evidence="1">Multi-pass membrane protein</topology>
    </subcellularLocation>
</comment>
<evidence type="ECO:0000256" key="3">
    <source>
        <dbReference type="ARBA" id="ARBA00022989"/>
    </source>
</evidence>
<feature type="transmembrane region" description="Helical" evidence="5">
    <location>
        <begin position="280"/>
        <end position="297"/>
    </location>
</feature>
<feature type="transmembrane region" description="Helical" evidence="5">
    <location>
        <begin position="75"/>
        <end position="94"/>
    </location>
</feature>
<feature type="domain" description="Sugar phosphate transporter" evidence="6">
    <location>
        <begin position="11"/>
        <end position="297"/>
    </location>
</feature>
<proteinExistence type="predicted"/>
<keyword evidence="3 5" id="KW-1133">Transmembrane helix</keyword>
<feature type="transmembrane region" description="Helical" evidence="5">
    <location>
        <begin position="189"/>
        <end position="210"/>
    </location>
</feature>
<sequence length="325" mass="36935">MLSNINISILQLCILILSWYFISSLANIIGKQLLTIFPYPFSVTLTQLFHGWIYSIPLLRLIGIQQSTDVHSTRIYYITILVPLAIGKLLSQLTSQISLRLVTISYTHTVKALMPLFTVILSRIILDEEQSITIYLSLLPIIIGVIITSLSELSFDIIGLISALFSTCLLALQNIYSKKTLKYINIHHLALLSVLSKLSWCLLIPFWFLFDGSHMDIRRELTPTVIYFILIDGLCNFIYNVLAFTMISYLSSLSYAIASSTKRITIIIMSIIIFHNRITYMNLFGISLTLIGVILYNKMKYNEKKQQLLSLNTISIQPILLSSLP</sequence>
<dbReference type="Gene3D" id="1.10.3730.20">
    <property type="match status" value="1"/>
</dbReference>
<accession>A0A814X9J2</accession>
<evidence type="ECO:0000313" key="7">
    <source>
        <dbReference type="EMBL" id="CAF1213238.1"/>
    </source>
</evidence>
<feature type="transmembrane region" description="Helical" evidence="5">
    <location>
        <begin position="7"/>
        <end position="29"/>
    </location>
</feature>
<dbReference type="EMBL" id="CAJNOT010001530">
    <property type="protein sequence ID" value="CAF1213238.1"/>
    <property type="molecule type" value="Genomic_DNA"/>
</dbReference>
<evidence type="ECO:0000256" key="1">
    <source>
        <dbReference type="ARBA" id="ARBA00004141"/>
    </source>
</evidence>
<dbReference type="PANTHER" id="PTHR11132">
    <property type="entry name" value="SOLUTE CARRIER FAMILY 35"/>
    <property type="match status" value="1"/>
</dbReference>
<dbReference type="AlphaFoldDB" id="A0A814X9J2"/>
<dbReference type="InterPro" id="IPR050186">
    <property type="entry name" value="TPT_transporter"/>
</dbReference>
<reference evidence="7" key="1">
    <citation type="submission" date="2021-02" db="EMBL/GenBank/DDBJ databases">
        <authorList>
            <person name="Nowell W R."/>
        </authorList>
    </citation>
    <scope>NUCLEOTIDE SEQUENCE</scope>
</reference>
<evidence type="ECO:0000256" key="4">
    <source>
        <dbReference type="ARBA" id="ARBA00023136"/>
    </source>
</evidence>
<dbReference type="InterPro" id="IPR004853">
    <property type="entry name" value="Sugar_P_trans_dom"/>
</dbReference>
<feature type="transmembrane region" description="Helical" evidence="5">
    <location>
        <begin position="41"/>
        <end position="63"/>
    </location>
</feature>